<dbReference type="RefSeq" id="XP_009050828.1">
    <property type="nucleotide sequence ID" value="XM_009052580.1"/>
</dbReference>
<dbReference type="Proteomes" id="UP000030746">
    <property type="component" value="Unassembled WGS sequence"/>
</dbReference>
<dbReference type="PROSITE" id="PS01187">
    <property type="entry name" value="EGF_CA"/>
    <property type="match status" value="1"/>
</dbReference>
<protein>
    <recommendedName>
        <fullName evidence="6">EMI domain-containing protein</fullName>
    </recommendedName>
</protein>
<dbReference type="CTD" id="20242669"/>
<evidence type="ECO:0000256" key="2">
    <source>
        <dbReference type="ARBA" id="ARBA00022729"/>
    </source>
</evidence>
<keyword evidence="8" id="KW-1185">Reference proteome</keyword>
<dbReference type="KEGG" id="lgi:LOTGIDRAFT_174250"/>
<dbReference type="AlphaFoldDB" id="V4AMV7"/>
<dbReference type="InterPro" id="IPR052235">
    <property type="entry name" value="Nephronectin_domain"/>
</dbReference>
<gene>
    <name evidence="7" type="ORF">LOTGIDRAFT_174250</name>
</gene>
<dbReference type="HOGENOM" id="CLU_736278_0_0_1"/>
<evidence type="ECO:0000256" key="1">
    <source>
        <dbReference type="ARBA" id="ARBA00022536"/>
    </source>
</evidence>
<dbReference type="OMA" id="PGWRRVH"/>
<dbReference type="PANTHER" id="PTHR24050:SF28">
    <property type="entry name" value="UROMODULIN-LIKE"/>
    <property type="match status" value="1"/>
</dbReference>
<keyword evidence="2" id="KW-0732">Signal</keyword>
<evidence type="ECO:0000313" key="7">
    <source>
        <dbReference type="EMBL" id="ESO98482.1"/>
    </source>
</evidence>
<dbReference type="GO" id="GO:0005509">
    <property type="term" value="F:calcium ion binding"/>
    <property type="evidence" value="ECO:0007669"/>
    <property type="project" value="InterPro"/>
</dbReference>
<dbReference type="SMART" id="SM00181">
    <property type="entry name" value="EGF"/>
    <property type="match status" value="2"/>
</dbReference>
<keyword evidence="3" id="KW-0677">Repeat</keyword>
<dbReference type="SUPFAM" id="SSF57196">
    <property type="entry name" value="EGF/Laminin"/>
    <property type="match status" value="1"/>
</dbReference>
<feature type="coiled-coil region" evidence="5">
    <location>
        <begin position="257"/>
        <end position="291"/>
    </location>
</feature>
<evidence type="ECO:0000313" key="8">
    <source>
        <dbReference type="Proteomes" id="UP000030746"/>
    </source>
</evidence>
<proteinExistence type="predicted"/>
<dbReference type="InterPro" id="IPR018097">
    <property type="entry name" value="EGF_Ca-bd_CS"/>
</dbReference>
<dbReference type="InterPro" id="IPR000152">
    <property type="entry name" value="EGF-type_Asp/Asn_hydroxyl_site"/>
</dbReference>
<feature type="domain" description="EMI" evidence="6">
    <location>
        <begin position="55"/>
        <end position="137"/>
    </location>
</feature>
<keyword evidence="1" id="KW-0245">EGF-like domain</keyword>
<keyword evidence="4" id="KW-1015">Disulfide bond</keyword>
<dbReference type="OrthoDB" id="6063061at2759"/>
<dbReference type="PANTHER" id="PTHR24050">
    <property type="entry name" value="PA14 DOMAIN-CONTAINING PROTEIN"/>
    <property type="match status" value="1"/>
</dbReference>
<dbReference type="EMBL" id="KB201253">
    <property type="protein sequence ID" value="ESO98482.1"/>
    <property type="molecule type" value="Genomic_DNA"/>
</dbReference>
<keyword evidence="5" id="KW-0175">Coiled coil</keyword>
<evidence type="ECO:0000256" key="5">
    <source>
        <dbReference type="SAM" id="Coils"/>
    </source>
</evidence>
<evidence type="ECO:0000256" key="4">
    <source>
        <dbReference type="ARBA" id="ARBA00023157"/>
    </source>
</evidence>
<dbReference type="Pfam" id="PF07645">
    <property type="entry name" value="EGF_CA"/>
    <property type="match status" value="1"/>
</dbReference>
<dbReference type="PROSITE" id="PS00010">
    <property type="entry name" value="ASX_HYDROXYL"/>
    <property type="match status" value="1"/>
</dbReference>
<dbReference type="InterPro" id="IPR049883">
    <property type="entry name" value="NOTCH1_EGF-like"/>
</dbReference>
<dbReference type="PROSITE" id="PS51041">
    <property type="entry name" value="EMI"/>
    <property type="match status" value="1"/>
</dbReference>
<name>V4AMV7_LOTGI</name>
<sequence length="376" mass="42790">MAICHLQNIPIIKKISAKFLSRHMYMGFLPPGQNILFLFNRRRTKCSNPFCQKHRRHVCMQQTQQAQPVPVRQSYWRSVHRQSPERCADGYGRCPRFRVVYQRAYRTVFRMRISLRLVPKCCPGWKRISPHDAGCLKPVCENGCVGGICVGPNKCECKAGWMGPNCTKDVDECAGSHGCSQECLNQQGSYECACSDGFTLDSDMKSCKFCMSCTKEYREMQDSIGVLTRKVRSIEDVELHGADKRPVTTDTSDHQVMNDMAQSIGELQKKVNHLEKEKDMLMGNLTKMENNFKHAMDVMDEIKATTKPVTVTPSTTTTLDPYNPNLYAANPDVMPFDRIASLSEQISLLEERLEGCTCKEYEDYNPRGRRGDIPRG</sequence>
<evidence type="ECO:0000256" key="3">
    <source>
        <dbReference type="ARBA" id="ARBA00022737"/>
    </source>
</evidence>
<dbReference type="GeneID" id="20242669"/>
<dbReference type="InterPro" id="IPR011489">
    <property type="entry name" value="EMI_domain"/>
</dbReference>
<dbReference type="Gene3D" id="2.10.25.10">
    <property type="entry name" value="Laminin"/>
    <property type="match status" value="2"/>
</dbReference>
<accession>V4AMV7</accession>
<dbReference type="InterPro" id="IPR001881">
    <property type="entry name" value="EGF-like_Ca-bd_dom"/>
</dbReference>
<dbReference type="SMART" id="SM00179">
    <property type="entry name" value="EGF_CA"/>
    <property type="match status" value="1"/>
</dbReference>
<organism evidence="7 8">
    <name type="scientific">Lottia gigantea</name>
    <name type="common">Giant owl limpet</name>
    <dbReference type="NCBI Taxonomy" id="225164"/>
    <lineage>
        <taxon>Eukaryota</taxon>
        <taxon>Metazoa</taxon>
        <taxon>Spiralia</taxon>
        <taxon>Lophotrochozoa</taxon>
        <taxon>Mollusca</taxon>
        <taxon>Gastropoda</taxon>
        <taxon>Patellogastropoda</taxon>
        <taxon>Lottioidea</taxon>
        <taxon>Lottiidae</taxon>
        <taxon>Lottia</taxon>
    </lineage>
</organism>
<reference evidence="7 8" key="1">
    <citation type="journal article" date="2013" name="Nature">
        <title>Insights into bilaterian evolution from three spiralian genomes.</title>
        <authorList>
            <person name="Simakov O."/>
            <person name="Marletaz F."/>
            <person name="Cho S.J."/>
            <person name="Edsinger-Gonzales E."/>
            <person name="Havlak P."/>
            <person name="Hellsten U."/>
            <person name="Kuo D.H."/>
            <person name="Larsson T."/>
            <person name="Lv J."/>
            <person name="Arendt D."/>
            <person name="Savage R."/>
            <person name="Osoegawa K."/>
            <person name="de Jong P."/>
            <person name="Grimwood J."/>
            <person name="Chapman J.A."/>
            <person name="Shapiro H."/>
            <person name="Aerts A."/>
            <person name="Otillar R.P."/>
            <person name="Terry A.Y."/>
            <person name="Boore J.L."/>
            <person name="Grigoriev I.V."/>
            <person name="Lindberg D.R."/>
            <person name="Seaver E.C."/>
            <person name="Weisblat D.A."/>
            <person name="Putnam N.H."/>
            <person name="Rokhsar D.S."/>
        </authorList>
    </citation>
    <scope>NUCLEOTIDE SEQUENCE [LARGE SCALE GENOMIC DNA]</scope>
</reference>
<dbReference type="PROSITE" id="PS01186">
    <property type="entry name" value="EGF_2"/>
    <property type="match status" value="2"/>
</dbReference>
<dbReference type="Pfam" id="PF07546">
    <property type="entry name" value="EMI"/>
    <property type="match status" value="1"/>
</dbReference>
<dbReference type="InterPro" id="IPR000742">
    <property type="entry name" value="EGF"/>
</dbReference>
<dbReference type="PROSITE" id="PS00022">
    <property type="entry name" value="EGF_1"/>
    <property type="match status" value="1"/>
</dbReference>
<dbReference type="STRING" id="225164.V4AMV7"/>
<evidence type="ECO:0000259" key="6">
    <source>
        <dbReference type="PROSITE" id="PS51041"/>
    </source>
</evidence>